<dbReference type="PANTHER" id="PTHR35205">
    <property type="entry name" value="NB-ARC AND TPR DOMAIN PROTEIN"/>
    <property type="match status" value="1"/>
</dbReference>
<keyword evidence="1" id="KW-0802">TPR repeat</keyword>
<dbReference type="Pfam" id="PF24809">
    <property type="entry name" value="DUF7708"/>
    <property type="match status" value="1"/>
</dbReference>
<dbReference type="SUPFAM" id="SSF52540">
    <property type="entry name" value="P-loop containing nucleoside triphosphate hydrolases"/>
    <property type="match status" value="1"/>
</dbReference>
<reference evidence="5" key="2">
    <citation type="submission" date="2020-04" db="EMBL/GenBank/DDBJ databases">
        <authorList>
            <person name="Santos R.A.C."/>
            <person name="Steenwyk J.L."/>
            <person name="Rivero-Menendez O."/>
            <person name="Mead M.E."/>
            <person name="Silva L.P."/>
            <person name="Bastos R.W."/>
            <person name="Alastruey-Izquierdo A."/>
            <person name="Goldman G.H."/>
            <person name="Rokas A."/>
        </authorList>
    </citation>
    <scope>NUCLEOTIDE SEQUENCE</scope>
    <source>
        <strain evidence="5">CNM-CM8927</strain>
    </source>
</reference>
<evidence type="ECO:0000313" key="6">
    <source>
        <dbReference type="Proteomes" id="UP000649114"/>
    </source>
</evidence>
<dbReference type="SUPFAM" id="SSF48452">
    <property type="entry name" value="TPR-like"/>
    <property type="match status" value="1"/>
</dbReference>
<dbReference type="EMBL" id="JAAAPU010000077">
    <property type="protein sequence ID" value="KAF4203520.1"/>
    <property type="molecule type" value="Genomic_DNA"/>
</dbReference>
<evidence type="ECO:0008006" key="7">
    <source>
        <dbReference type="Google" id="ProtNLM"/>
    </source>
</evidence>
<evidence type="ECO:0000313" key="5">
    <source>
        <dbReference type="EMBL" id="KAF4203520.1"/>
    </source>
</evidence>
<protein>
    <recommendedName>
        <fullName evidence="7">NB-ARC domain-containing protein</fullName>
    </recommendedName>
</protein>
<dbReference type="InterPro" id="IPR011990">
    <property type="entry name" value="TPR-like_helical_dom_sf"/>
</dbReference>
<feature type="domain" description="DUF7708" evidence="3">
    <location>
        <begin position="68"/>
        <end position="203"/>
    </location>
</feature>
<dbReference type="InterPro" id="IPR027417">
    <property type="entry name" value="P-loop_NTPase"/>
</dbReference>
<dbReference type="AlphaFoldDB" id="A0AAN6BMY6"/>
<dbReference type="Pfam" id="PF00931">
    <property type="entry name" value="NB-ARC"/>
    <property type="match status" value="1"/>
</dbReference>
<evidence type="ECO:0000259" key="4">
    <source>
        <dbReference type="Pfam" id="PF25000"/>
    </source>
</evidence>
<gene>
    <name evidence="5" type="ORF">CNMCM8927_008567</name>
</gene>
<name>A0AAN6BMY6_ASPLE</name>
<feature type="domain" description="DUF7779" evidence="4">
    <location>
        <begin position="489"/>
        <end position="578"/>
    </location>
</feature>
<proteinExistence type="predicted"/>
<evidence type="ECO:0000259" key="2">
    <source>
        <dbReference type="Pfam" id="PF00931"/>
    </source>
</evidence>
<dbReference type="GO" id="GO:0043531">
    <property type="term" value="F:ADP binding"/>
    <property type="evidence" value="ECO:0007669"/>
    <property type="project" value="InterPro"/>
</dbReference>
<dbReference type="InterPro" id="IPR002182">
    <property type="entry name" value="NB-ARC"/>
</dbReference>
<dbReference type="InterPro" id="IPR056125">
    <property type="entry name" value="DUF7708"/>
</dbReference>
<dbReference type="Proteomes" id="UP000649114">
    <property type="component" value="Unassembled WGS sequence"/>
</dbReference>
<dbReference type="PRINTS" id="PR00364">
    <property type="entry name" value="DISEASERSIST"/>
</dbReference>
<dbReference type="PROSITE" id="PS50005">
    <property type="entry name" value="TPR"/>
    <property type="match status" value="1"/>
</dbReference>
<dbReference type="InterPro" id="IPR056681">
    <property type="entry name" value="DUF7779"/>
</dbReference>
<dbReference type="Pfam" id="PF13424">
    <property type="entry name" value="TPR_12"/>
    <property type="match status" value="1"/>
</dbReference>
<dbReference type="PANTHER" id="PTHR35205:SF1">
    <property type="entry name" value="ZU5 DOMAIN-CONTAINING PROTEIN"/>
    <property type="match status" value="1"/>
</dbReference>
<feature type="repeat" description="TPR" evidence="1">
    <location>
        <begin position="682"/>
        <end position="715"/>
    </location>
</feature>
<accession>A0AAN6BMY6</accession>
<feature type="domain" description="NB-ARC" evidence="2">
    <location>
        <begin position="253"/>
        <end position="387"/>
    </location>
</feature>
<dbReference type="Gene3D" id="3.40.50.300">
    <property type="entry name" value="P-loop containing nucleotide triphosphate hydrolases"/>
    <property type="match status" value="1"/>
</dbReference>
<evidence type="ECO:0000256" key="1">
    <source>
        <dbReference type="PROSITE-ProRule" id="PRU00339"/>
    </source>
</evidence>
<reference evidence="5" key="1">
    <citation type="journal article" date="2020" name="bioRxiv">
        <title>Genomic and phenotypic heterogeneity of clinical isolates of the human pathogens Aspergillus fumigatus, Aspergillus lentulus and Aspergillus fumigatiaffinis.</title>
        <authorList>
            <person name="dos Santos R.A.C."/>
            <person name="Steenwyk J.L."/>
            <person name="Rivero-Menendez O."/>
            <person name="Mead M.E."/>
            <person name="Silva L.P."/>
            <person name="Bastos R.W."/>
            <person name="Alastruey-Izquierdo A."/>
            <person name="Goldman G.H."/>
            <person name="Rokas A."/>
        </authorList>
    </citation>
    <scope>NUCLEOTIDE SEQUENCE</scope>
    <source>
        <strain evidence="5">CNM-CM8927</strain>
    </source>
</reference>
<dbReference type="InterPro" id="IPR019734">
    <property type="entry name" value="TPR_rpt"/>
</dbReference>
<sequence>MFQLPLKDQQSPLWQKALENFREELAGDDDLAMILGTKGVEEVLQDAKLLQPVGSPGRKALESVNRLKPMIKFVNDFSAVLAVTFGADTMMTAVVWGSIRMILTLASSTGNTLQEVCDMLEELSLTLPRFRTYERTLPMSQELEDSLLAVYTEVICFYARAIHFFRGHKHVHVVRNSWPELRGDFNRTIQRIRRLSSIVESEVELTRMRRDNEKYHEVLELMSNIRAQPPEYEKQKYYYLPFSENPRFWGRENIISQIQSSLEVEGKTTLRSFVLHGMGGVGKTQIALRYANGSRTKYDAIFWLAADNPVTIGQSYREISKCLGLTKADMQTDDNAVMLGVKEWLADTSCKWLLVLDNADDLELAKHAWPRSSSGSILVTSRDSNAAFALALDGCLVTPFDVETGSAALLNFLGADQTSNSNQEEARAITAALGGLPLALNQIGGFMVHRKVALHKFLALYERNAASIDSKGARNMDYSHTLATVWEMSLEKLSGNAKALHMLLSFLDPDCVQESLLREESGSTENPELEFLQDEMEILDAEELLLQAGLVQKYEENEVLSIHRLVQTAVIRRMSDKERQAYFSAVVDLLFSTFPDTYSADLGHQVASWYLYERENYSIARSYIEAAMGVFSDRSTLAYASAVELQGLIELDLGHPQLALESFQQAYNCRAALLPANNSFLAASFVEIGLAYTEIGDLEKAHEHLQRSIDIRLEAKSDRIGNSYSNMASLLLRMGKPDSAEEMLKRCPSLKDFTDDTFLKTGNPRFSGDMVLLARIRMAQGLHDDALRLASKALTFRRECLGERLKVCDSLYQVADILQYQGSSSSALQLLVECAKISEALPESEGQRHLARALFKISKVLESQGCIQESIEYMEHAVSVKDNISKREGCASDFAALVPWMLW</sequence>
<evidence type="ECO:0000259" key="3">
    <source>
        <dbReference type="Pfam" id="PF24809"/>
    </source>
</evidence>
<dbReference type="Pfam" id="PF25000">
    <property type="entry name" value="DUF7779"/>
    <property type="match status" value="1"/>
</dbReference>
<dbReference type="Gene3D" id="1.25.40.10">
    <property type="entry name" value="Tetratricopeptide repeat domain"/>
    <property type="match status" value="2"/>
</dbReference>
<comment type="caution">
    <text evidence="5">The sequence shown here is derived from an EMBL/GenBank/DDBJ whole genome shotgun (WGS) entry which is preliminary data.</text>
</comment>
<organism evidence="5 6">
    <name type="scientific">Aspergillus lentulus</name>
    <dbReference type="NCBI Taxonomy" id="293939"/>
    <lineage>
        <taxon>Eukaryota</taxon>
        <taxon>Fungi</taxon>
        <taxon>Dikarya</taxon>
        <taxon>Ascomycota</taxon>
        <taxon>Pezizomycotina</taxon>
        <taxon>Eurotiomycetes</taxon>
        <taxon>Eurotiomycetidae</taxon>
        <taxon>Eurotiales</taxon>
        <taxon>Aspergillaceae</taxon>
        <taxon>Aspergillus</taxon>
        <taxon>Aspergillus subgen. Fumigati</taxon>
    </lineage>
</organism>
<dbReference type="SMART" id="SM00028">
    <property type="entry name" value="TPR"/>
    <property type="match status" value="6"/>
</dbReference>